<feature type="transmembrane region" description="Helical" evidence="2">
    <location>
        <begin position="7"/>
        <end position="22"/>
    </location>
</feature>
<proteinExistence type="predicted"/>
<name>A0ABP9GNS5_9ACTN</name>
<comment type="caution">
    <text evidence="3">The sequence shown here is derived from an EMBL/GenBank/DDBJ whole genome shotgun (WGS) entry which is preliminary data.</text>
</comment>
<organism evidence="3 4">
    <name type="scientific">Yinghuangia aomiensis</name>
    <dbReference type="NCBI Taxonomy" id="676205"/>
    <lineage>
        <taxon>Bacteria</taxon>
        <taxon>Bacillati</taxon>
        <taxon>Actinomycetota</taxon>
        <taxon>Actinomycetes</taxon>
        <taxon>Kitasatosporales</taxon>
        <taxon>Streptomycetaceae</taxon>
        <taxon>Yinghuangia</taxon>
    </lineage>
</organism>
<evidence type="ECO:0000256" key="2">
    <source>
        <dbReference type="SAM" id="Phobius"/>
    </source>
</evidence>
<feature type="transmembrane region" description="Helical" evidence="2">
    <location>
        <begin position="42"/>
        <end position="66"/>
    </location>
</feature>
<reference evidence="4" key="1">
    <citation type="journal article" date="2019" name="Int. J. Syst. Evol. Microbiol.">
        <title>The Global Catalogue of Microorganisms (GCM) 10K type strain sequencing project: providing services to taxonomists for standard genome sequencing and annotation.</title>
        <authorList>
            <consortium name="The Broad Institute Genomics Platform"/>
            <consortium name="The Broad Institute Genome Sequencing Center for Infectious Disease"/>
            <person name="Wu L."/>
            <person name="Ma J."/>
        </authorList>
    </citation>
    <scope>NUCLEOTIDE SEQUENCE [LARGE SCALE GENOMIC DNA]</scope>
    <source>
        <strain evidence="4">JCM 17986</strain>
    </source>
</reference>
<sequence length="104" mass="11053">MRIGRATSAFLLLFGIWTWFLWPNFLRNIWADDRSWNDGPTAFFLVHLALTAVSFAAGNAIGWIGLKGVRANRANRADGTAAPAPADGPAPSDAAAEARAGARG</sequence>
<keyword evidence="2" id="KW-1133">Transmembrane helix</keyword>
<evidence type="ECO:0008006" key="5">
    <source>
        <dbReference type="Google" id="ProtNLM"/>
    </source>
</evidence>
<accession>A0ABP9GNS5</accession>
<dbReference type="RefSeq" id="WP_345673706.1">
    <property type="nucleotide sequence ID" value="NZ_BAABHS010000002.1"/>
</dbReference>
<dbReference type="EMBL" id="BAABHS010000002">
    <property type="protein sequence ID" value="GAA4949074.1"/>
    <property type="molecule type" value="Genomic_DNA"/>
</dbReference>
<keyword evidence="2" id="KW-0812">Transmembrane</keyword>
<keyword evidence="2" id="KW-0472">Membrane</keyword>
<protein>
    <recommendedName>
        <fullName evidence="5">Integral membrane protein</fullName>
    </recommendedName>
</protein>
<dbReference type="Proteomes" id="UP001500466">
    <property type="component" value="Unassembled WGS sequence"/>
</dbReference>
<feature type="region of interest" description="Disordered" evidence="1">
    <location>
        <begin position="77"/>
        <end position="104"/>
    </location>
</feature>
<gene>
    <name evidence="3" type="ORF">GCM10023205_06690</name>
</gene>
<dbReference type="InterPro" id="IPR058061">
    <property type="entry name" value="SCO4848-like"/>
</dbReference>
<evidence type="ECO:0000256" key="1">
    <source>
        <dbReference type="SAM" id="MobiDB-lite"/>
    </source>
</evidence>
<keyword evidence="4" id="KW-1185">Reference proteome</keyword>
<dbReference type="NCBIfam" id="NF046117">
    <property type="entry name" value="SCO4848_fam"/>
    <property type="match status" value="1"/>
</dbReference>
<evidence type="ECO:0000313" key="3">
    <source>
        <dbReference type="EMBL" id="GAA4949074.1"/>
    </source>
</evidence>
<evidence type="ECO:0000313" key="4">
    <source>
        <dbReference type="Proteomes" id="UP001500466"/>
    </source>
</evidence>
<dbReference type="Pfam" id="PF26606">
    <property type="entry name" value="SCO4848"/>
    <property type="match status" value="1"/>
</dbReference>